<reference evidence="1" key="1">
    <citation type="journal article" date="2010" name="Science">
        <title>Plasticity of animal genome architecture unmasked by rapid evolution of a pelagic tunicate.</title>
        <authorList>
            <person name="Denoeud F."/>
            <person name="Henriet S."/>
            <person name="Mungpakdee S."/>
            <person name="Aury J.M."/>
            <person name="Da Silva C."/>
            <person name="Brinkmann H."/>
            <person name="Mikhaleva J."/>
            <person name="Olsen L.C."/>
            <person name="Jubin C."/>
            <person name="Canestro C."/>
            <person name="Bouquet J.M."/>
            <person name="Danks G."/>
            <person name="Poulain J."/>
            <person name="Campsteijn C."/>
            <person name="Adamski M."/>
            <person name="Cross I."/>
            <person name="Yadetie F."/>
            <person name="Muffato M."/>
            <person name="Louis A."/>
            <person name="Butcher S."/>
            <person name="Tsagkogeorga G."/>
            <person name="Konrad A."/>
            <person name="Singh S."/>
            <person name="Jensen M.F."/>
            <person name="Cong E.H."/>
            <person name="Eikeseth-Otteraa H."/>
            <person name="Noel B."/>
            <person name="Anthouard V."/>
            <person name="Porcel B.M."/>
            <person name="Kachouri-Lafond R."/>
            <person name="Nishino A."/>
            <person name="Ugolini M."/>
            <person name="Chourrout P."/>
            <person name="Nishida H."/>
            <person name="Aasland R."/>
            <person name="Huzurbazar S."/>
            <person name="Westhof E."/>
            <person name="Delsuc F."/>
            <person name="Lehrach H."/>
            <person name="Reinhardt R."/>
            <person name="Weissenbach J."/>
            <person name="Roy S.W."/>
            <person name="Artiguenave F."/>
            <person name="Postlethwait J.H."/>
            <person name="Manak J.R."/>
            <person name="Thompson E.M."/>
            <person name="Jaillon O."/>
            <person name="Du Pasquier L."/>
            <person name="Boudinot P."/>
            <person name="Liberles D.A."/>
            <person name="Volff J.N."/>
            <person name="Philippe H."/>
            <person name="Lenhard B."/>
            <person name="Roest Crollius H."/>
            <person name="Wincker P."/>
            <person name="Chourrout D."/>
        </authorList>
    </citation>
    <scope>NUCLEOTIDE SEQUENCE [LARGE SCALE GENOMIC DNA]</scope>
</reference>
<dbReference type="Proteomes" id="UP000011014">
    <property type="component" value="Unassembled WGS sequence"/>
</dbReference>
<gene>
    <name evidence="1" type="ORF">GSOID_T00025653001</name>
</gene>
<dbReference type="EMBL" id="FN656786">
    <property type="protein sequence ID" value="CBY41993.1"/>
    <property type="molecule type" value="Genomic_DNA"/>
</dbReference>
<name>E4Z2R5_OIKDI</name>
<sequence length="166" mass="19183">KVLLIFYSLSSSERSIEKTHVDCWKSYRLFLAENDSKDAHSLEDLTFLSLSAFGLLFSYEQFLPETSESENVLATFIRRLALACRPMLASESIKQEQRNVINFNTICLTSLKIAALELPTKYWKIRVSQPGAEVSWLIDVIFDYFRHKMARNWPCENILGIFMCAV</sequence>
<feature type="non-terminal residue" evidence="1">
    <location>
        <position position="1"/>
    </location>
</feature>
<protein>
    <submittedName>
        <fullName evidence="1">Uncharacterized protein</fullName>
    </submittedName>
</protein>
<proteinExistence type="predicted"/>
<organism evidence="1">
    <name type="scientific">Oikopleura dioica</name>
    <name type="common">Tunicate</name>
    <dbReference type="NCBI Taxonomy" id="34765"/>
    <lineage>
        <taxon>Eukaryota</taxon>
        <taxon>Metazoa</taxon>
        <taxon>Chordata</taxon>
        <taxon>Tunicata</taxon>
        <taxon>Appendicularia</taxon>
        <taxon>Copelata</taxon>
        <taxon>Oikopleuridae</taxon>
        <taxon>Oikopleura</taxon>
    </lineage>
</organism>
<accession>E4Z2R5</accession>
<dbReference type="AlphaFoldDB" id="E4Z2R5"/>
<evidence type="ECO:0000313" key="1">
    <source>
        <dbReference type="EMBL" id="CBY41993.1"/>
    </source>
</evidence>